<protein>
    <submittedName>
        <fullName evidence="1">Uncharacterized protein</fullName>
    </submittedName>
</protein>
<sequence>MRLYRAQIKSLLVLQPLSLAV</sequence>
<reference evidence="1" key="1">
    <citation type="submission" date="2014-11" db="EMBL/GenBank/DDBJ databases">
        <authorList>
            <person name="Amaro Gonzalez C."/>
        </authorList>
    </citation>
    <scope>NUCLEOTIDE SEQUENCE</scope>
</reference>
<proteinExistence type="predicted"/>
<name>A0A0E9XXZ5_ANGAN</name>
<dbReference type="AlphaFoldDB" id="A0A0E9XXZ5"/>
<dbReference type="EMBL" id="GBXM01001306">
    <property type="protein sequence ID" value="JAI07272.1"/>
    <property type="molecule type" value="Transcribed_RNA"/>
</dbReference>
<reference evidence="1" key="2">
    <citation type="journal article" date="2015" name="Fish Shellfish Immunol.">
        <title>Early steps in the European eel (Anguilla anguilla)-Vibrio vulnificus interaction in the gills: Role of the RtxA13 toxin.</title>
        <authorList>
            <person name="Callol A."/>
            <person name="Pajuelo D."/>
            <person name="Ebbesson L."/>
            <person name="Teles M."/>
            <person name="MacKenzie S."/>
            <person name="Amaro C."/>
        </authorList>
    </citation>
    <scope>NUCLEOTIDE SEQUENCE</scope>
</reference>
<evidence type="ECO:0000313" key="1">
    <source>
        <dbReference type="EMBL" id="JAI07272.1"/>
    </source>
</evidence>
<accession>A0A0E9XXZ5</accession>
<organism evidence="1">
    <name type="scientific">Anguilla anguilla</name>
    <name type="common">European freshwater eel</name>
    <name type="synonym">Muraena anguilla</name>
    <dbReference type="NCBI Taxonomy" id="7936"/>
    <lineage>
        <taxon>Eukaryota</taxon>
        <taxon>Metazoa</taxon>
        <taxon>Chordata</taxon>
        <taxon>Craniata</taxon>
        <taxon>Vertebrata</taxon>
        <taxon>Euteleostomi</taxon>
        <taxon>Actinopterygii</taxon>
        <taxon>Neopterygii</taxon>
        <taxon>Teleostei</taxon>
        <taxon>Anguilliformes</taxon>
        <taxon>Anguillidae</taxon>
        <taxon>Anguilla</taxon>
    </lineage>
</organism>